<dbReference type="EMBL" id="JAIFTH010000156">
    <property type="protein sequence ID" value="KAG9510402.1"/>
    <property type="molecule type" value="Genomic_DNA"/>
</dbReference>
<dbReference type="PROSITE" id="PS50105">
    <property type="entry name" value="SAM_DOMAIN"/>
    <property type="match status" value="1"/>
</dbReference>
<feature type="compositionally biased region" description="Basic and acidic residues" evidence="2">
    <location>
        <begin position="2181"/>
        <end position="2196"/>
    </location>
</feature>
<proteinExistence type="predicted"/>
<sequence>KSERLKNLTDSITSTSTEIETETTASRKEAATTLTPTTSVPITTNATLTPAKVATSDKEWFVSNIKCHIPALDPWDTSIGDRFDDLEREIKCAKGNGTDISLTLVRDNLLYLNEDAMTRHNKNLSDCCYVKVTRLDGDDDLKIDTHCVPITGGGIPVPHKWIKVRCDQENYTSVHSFIAPLDNEYHIDKLMQNHVDMESYSNVLIVGLDTVSRSNSIRQLNRTLAVIKRIFGNNSSTDNNDDAWLDFRGYNKVGENTFPNIIPLLTGHTPEELVSDRQHLCWHGANYSNEKIDQFIDKCGLLWSQYSNVGYRTFYHEDWAKASTFNYLKPGFNKQPTDFYQRPFYLIEKDINSDVAMGCAECIHNQSIVDINLQHLYSFLRAYKHRPYFVFDWLNCPQHENIKGASLVDDYYAKFFESIYELVSERTFVLLMSDHGWRYNSFVSTYAGKFETSLPMLRMYIPRMFRAQHRPLFENLITYQNALVTPFDLHETLVDILELSLRSPSQTHSSTSTTTSKQLSSAQTAHKQRQRHQSTMISDNEMNDKLDKAQIVSKRAVAQKATQKDRTPFSMLSLPANRNPMINRTCEEAGIPDNYCVCHQMEPVNESENYVKAASYYLVERFNRRLMHTNNTELCSKLRLASTLRVKRRTVVESGSDDEGSDDQSIEREPHNRTELILTIKTEPGGGEFEEVVRVYGNDLDKCGNKFYAIVAADKEAKQLNNSTQWPSSKRSLFMLPELDEVYYEVEFRSIYQSNSPVQYYGNTVALLGNDDDVGLNQHTHCQQSDSYSERQLRGSYNNNTNGGGGSGSGSSNSNSNNSSKGYPIHNYIMASINKNATENNENHNKDESQTECLLSEASFGPQSQQSLISLQQQQKQHQEENLSPEKMKLDDSSSNNQSKTSIGKRHLGVKVSAMATIFQSMAPAQNKRLLLSASNPSLATHSQSNKSRLNNTTTTSGAGAMQRSPLNLKSNTINTPTARRAISSPIKTLTASSTQNLSSTSSRRVMPHVNLSAKTCRSVQSSNPNVSIIGGANRCQKQTVTTTLCNDLKKNECNIKQSISSSSLSSSTSSNSLCSSTSTSASNTTVVTSTESPRQSITRPHPRMLNGLPQNNHSDGKKLRLPLSNQATSNSERLTPTRDVGRRRSPSIDRASTSSKADNSVGVSSPSASSKGLNRTASRVSRFNNAKAIFERLSSDNSNGKKINPAIETFGRNKLRVGTNHNNSNIGCTNNVSRTTSTKMASSAAESNINTSVRSGNTHASVPKPSPRLAPPMLSRPSTIANRQQAVTRACSKPDIVGAKISVQSQASATTDPYQDQKKSHAPQQPQQHPPSSAPSKDLLDKIVLEIADGAQQELSQVSIIKGLDDCIHDMSSIPDPLDFERCFQDVEMMTEEEAQKLLSVKWSAKGSTDAETFTHKGVDAAKVNETMVKNDCSELSVKSKLEPQNGSNTNRPIATVVVQELDDNSQQLIASKKPLHTTNHTNNSGAVINDANNNNSNAATSVSIELLDDCSEPVAVDEHKAESAVDELDAHNHDSYQRVVIDNVEYYILTDGHYYTEIPGLPPSDEDDDDDHANDDDDDSVKDNKCDGVRKKGAVEARKQRAVKFSHAPIRIFSTHASEDYDRTNDDVNPAVASAEYELEKLLEQGQVNGPDSQEETSGQQQPQLQQHNSTVDDMALQTKNVSDNSTVPTSQHAIFSEQQAQTNNKHIELLEQEAQLKLILENNLRELQCQYYQLAKELEKTRSAGETQVNSLNEQLRANQAKCNDQEQRINEMQCKLDQYEKSLAETGESGQLLEKKYHRAKKIIKELQQREQSFNRREQIYQQKIEEIECELSQFVATVKQRLQLNSSSSDSYVQSSSMMSLTSNNQSGHPLNKSSFMFNADQCLSDILSDFALKPESNQQIRQRFLSIIQRQLDLDNLSTDSAATFQDTAARVATVSHQPLNPLFGCCAQSIDQPQQQHKKGIAPLVQPRHNTIVNKNNSNPGPRPASLAHFTESQHGPSVNNNDDKNNRNSIHSILTTATLQHHQPSPADSVNSYPSSVSLNSLTPQPNAVKVPTAVGSVYDQPTPKSSLSSVVPAPTSTSNLAPIDPNSQAPYQTGEWHEKPVYEWTTTQVSTWLLALGLDQYISKFEDRNVNGRGLIQLDSTVLKGLGVINPKDRNLLKKKIREMRADLEREKKLIEKRNKQTKDASKENGPSKSTWKLGLLS</sequence>
<gene>
    <name evidence="4" type="primary">Ppp1r9a</name>
    <name evidence="4" type="ORF">GZH46_01058</name>
</gene>
<feature type="region of interest" description="Disordered" evidence="2">
    <location>
        <begin position="1559"/>
        <end position="1590"/>
    </location>
</feature>
<feature type="compositionally biased region" description="Polar residues" evidence="2">
    <location>
        <begin position="937"/>
        <end position="958"/>
    </location>
</feature>
<dbReference type="SUPFAM" id="SSF53649">
    <property type="entry name" value="Alkaline phosphatase-like"/>
    <property type="match status" value="1"/>
</dbReference>
<feature type="compositionally biased region" description="Low complexity" evidence="2">
    <location>
        <begin position="989"/>
        <end position="1003"/>
    </location>
</feature>
<feature type="region of interest" description="Disordered" evidence="2">
    <location>
        <begin position="1964"/>
        <end position="2053"/>
    </location>
</feature>
<feature type="compositionally biased region" description="Acidic residues" evidence="2">
    <location>
        <begin position="1566"/>
        <end position="1582"/>
    </location>
</feature>
<dbReference type="Proteomes" id="UP000825002">
    <property type="component" value="Unassembled WGS sequence"/>
</dbReference>
<feature type="region of interest" description="Disordered" evidence="2">
    <location>
        <begin position="651"/>
        <end position="671"/>
    </location>
</feature>
<dbReference type="SUPFAM" id="SSF47769">
    <property type="entry name" value="SAM/Pointed domain"/>
    <property type="match status" value="1"/>
</dbReference>
<evidence type="ECO:0000313" key="4">
    <source>
        <dbReference type="EMBL" id="KAG9510402.1"/>
    </source>
</evidence>
<feature type="compositionally biased region" description="Low complexity" evidence="2">
    <location>
        <begin position="863"/>
        <end position="876"/>
    </location>
</feature>
<feature type="compositionally biased region" description="Low complexity" evidence="2">
    <location>
        <begin position="11"/>
        <end position="24"/>
    </location>
</feature>
<dbReference type="InterPro" id="IPR001660">
    <property type="entry name" value="SAM"/>
</dbReference>
<dbReference type="SMART" id="SM00454">
    <property type="entry name" value="SAM"/>
    <property type="match status" value="1"/>
</dbReference>
<feature type="region of interest" description="Disordered" evidence="2">
    <location>
        <begin position="1305"/>
        <end position="1337"/>
    </location>
</feature>
<name>A0ABQ7SAI7_9ACAR</name>
<evidence type="ECO:0000313" key="5">
    <source>
        <dbReference type="Proteomes" id="UP000825002"/>
    </source>
</evidence>
<feature type="region of interest" description="Disordered" evidence="2">
    <location>
        <begin position="2181"/>
        <end position="2211"/>
    </location>
</feature>
<dbReference type="InterPro" id="IPR013761">
    <property type="entry name" value="SAM/pointed_sf"/>
</dbReference>
<dbReference type="InterPro" id="IPR004245">
    <property type="entry name" value="DUF229"/>
</dbReference>
<feature type="region of interest" description="Disordered" evidence="2">
    <location>
        <begin position="1059"/>
        <end position="1178"/>
    </location>
</feature>
<feature type="coiled-coil region" evidence="1">
    <location>
        <begin position="1713"/>
        <end position="1828"/>
    </location>
</feature>
<dbReference type="PANTHER" id="PTHR10974">
    <property type="entry name" value="FI08016P-RELATED"/>
    <property type="match status" value="1"/>
</dbReference>
<feature type="compositionally biased region" description="Low complexity" evidence="2">
    <location>
        <begin position="1161"/>
        <end position="1171"/>
    </location>
</feature>
<feature type="non-terminal residue" evidence="4">
    <location>
        <position position="1"/>
    </location>
</feature>
<keyword evidence="5" id="KW-1185">Reference proteome</keyword>
<dbReference type="Gene3D" id="3.40.720.10">
    <property type="entry name" value="Alkaline Phosphatase, subunit A"/>
    <property type="match status" value="1"/>
</dbReference>
<evidence type="ECO:0000256" key="1">
    <source>
        <dbReference type="SAM" id="Coils"/>
    </source>
</evidence>
<feature type="region of interest" description="Disordered" evidence="2">
    <location>
        <begin position="777"/>
        <end position="824"/>
    </location>
</feature>
<accession>A0ABQ7SAI7</accession>
<feature type="region of interest" description="Disordered" evidence="2">
    <location>
        <begin position="2069"/>
        <end position="2095"/>
    </location>
</feature>
<feature type="compositionally biased region" description="Polar residues" evidence="2">
    <location>
        <begin position="1975"/>
        <end position="1987"/>
    </location>
</feature>
<organism evidence="4 5">
    <name type="scientific">Fragariocoptes setiger</name>
    <dbReference type="NCBI Taxonomy" id="1670756"/>
    <lineage>
        <taxon>Eukaryota</taxon>
        <taxon>Metazoa</taxon>
        <taxon>Ecdysozoa</taxon>
        <taxon>Arthropoda</taxon>
        <taxon>Chelicerata</taxon>
        <taxon>Arachnida</taxon>
        <taxon>Acari</taxon>
        <taxon>Acariformes</taxon>
        <taxon>Trombidiformes</taxon>
        <taxon>Prostigmata</taxon>
        <taxon>Eupodina</taxon>
        <taxon>Eriophyoidea</taxon>
        <taxon>Phytoptidae</taxon>
        <taxon>Fragariocoptes</taxon>
    </lineage>
</organism>
<evidence type="ECO:0000256" key="2">
    <source>
        <dbReference type="SAM" id="MobiDB-lite"/>
    </source>
</evidence>
<feature type="compositionally biased region" description="Low complexity" evidence="2">
    <location>
        <begin position="810"/>
        <end position="822"/>
    </location>
</feature>
<comment type="caution">
    <text evidence="4">The sequence shown here is derived from an EMBL/GenBank/DDBJ whole genome shotgun (WGS) entry which is preliminary data.</text>
</comment>
<feature type="compositionally biased region" description="Low complexity" evidence="2">
    <location>
        <begin position="504"/>
        <end position="524"/>
    </location>
</feature>
<feature type="compositionally biased region" description="Polar residues" evidence="2">
    <location>
        <begin position="2071"/>
        <end position="2095"/>
    </location>
</feature>
<dbReference type="Pfam" id="PF00536">
    <property type="entry name" value="SAM_1"/>
    <property type="match status" value="1"/>
</dbReference>
<reference evidence="4 5" key="1">
    <citation type="submission" date="2020-10" db="EMBL/GenBank/DDBJ databases">
        <authorList>
            <person name="Klimov P.B."/>
            <person name="Dyachkov S.M."/>
            <person name="Chetverikov P.E."/>
        </authorList>
    </citation>
    <scope>NUCLEOTIDE SEQUENCE [LARGE SCALE GENOMIC DNA]</scope>
    <source>
        <strain evidence="4">BMOC 18-1129-001#AD2665</strain>
        <tissue evidence="4">Entire mites</tissue>
    </source>
</reference>
<feature type="compositionally biased region" description="Polar residues" evidence="2">
    <location>
        <begin position="1238"/>
        <end position="1261"/>
    </location>
</feature>
<feature type="region of interest" description="Disordered" evidence="2">
    <location>
        <begin position="1238"/>
        <end position="1276"/>
    </location>
</feature>
<dbReference type="Gene3D" id="1.10.150.50">
    <property type="entry name" value="Transcription Factor, Ets-1"/>
    <property type="match status" value="1"/>
</dbReference>
<feature type="compositionally biased region" description="Low complexity" evidence="2">
    <location>
        <begin position="1059"/>
        <end position="1093"/>
    </location>
</feature>
<feature type="domain" description="SAM" evidence="3">
    <location>
        <begin position="2113"/>
        <end position="2176"/>
    </location>
</feature>
<feature type="compositionally biased region" description="Polar residues" evidence="2">
    <location>
        <begin position="965"/>
        <end position="978"/>
    </location>
</feature>
<dbReference type="CDD" id="cd09512">
    <property type="entry name" value="SAM_Neurabin-like"/>
    <property type="match status" value="1"/>
</dbReference>
<feature type="compositionally biased region" description="Polar residues" evidence="2">
    <location>
        <begin position="1124"/>
        <end position="1135"/>
    </location>
</feature>
<evidence type="ECO:0000259" key="3">
    <source>
        <dbReference type="PROSITE" id="PS50105"/>
    </source>
</evidence>
<feature type="compositionally biased region" description="Basic and acidic residues" evidence="2">
    <location>
        <begin position="877"/>
        <end position="892"/>
    </location>
</feature>
<feature type="compositionally biased region" description="Polar residues" evidence="2">
    <location>
        <begin position="893"/>
        <end position="902"/>
    </location>
</feature>
<dbReference type="Pfam" id="PF02995">
    <property type="entry name" value="DUF229"/>
    <property type="match status" value="1"/>
</dbReference>
<dbReference type="PANTHER" id="PTHR10974:SF6">
    <property type="entry name" value="PROTEIN CBG19234"/>
    <property type="match status" value="1"/>
</dbReference>
<keyword evidence="1" id="KW-0175">Coiled coil</keyword>
<dbReference type="InterPro" id="IPR040645">
    <property type="entry name" value="Neurabin-1/2_PDZ"/>
</dbReference>
<dbReference type="Pfam" id="PF17817">
    <property type="entry name" value="PDZ_5"/>
    <property type="match status" value="1"/>
</dbReference>
<feature type="region of interest" description="Disordered" evidence="2">
    <location>
        <begin position="858"/>
        <end position="906"/>
    </location>
</feature>
<dbReference type="CDD" id="cd16021">
    <property type="entry name" value="ALP_like"/>
    <property type="match status" value="1"/>
</dbReference>
<feature type="region of interest" description="Disordered" evidence="2">
    <location>
        <begin position="1"/>
        <end position="33"/>
    </location>
</feature>
<protein>
    <submittedName>
        <fullName evidence="4">Neurabin-1</fullName>
    </submittedName>
</protein>
<feature type="region of interest" description="Disordered" evidence="2">
    <location>
        <begin position="937"/>
        <end position="1005"/>
    </location>
</feature>
<feature type="region of interest" description="Disordered" evidence="2">
    <location>
        <begin position="504"/>
        <end position="543"/>
    </location>
</feature>
<feature type="region of interest" description="Disordered" evidence="2">
    <location>
        <begin position="1650"/>
        <end position="1671"/>
    </location>
</feature>
<dbReference type="InterPro" id="IPR017850">
    <property type="entry name" value="Alkaline_phosphatase_core_sf"/>
</dbReference>
<feature type="compositionally biased region" description="Polar residues" evidence="2">
    <location>
        <begin position="1305"/>
        <end position="1315"/>
    </location>
</feature>
<feature type="compositionally biased region" description="Acidic residues" evidence="2">
    <location>
        <begin position="655"/>
        <end position="664"/>
    </location>
</feature>
<feature type="compositionally biased region" description="Polar residues" evidence="2">
    <location>
        <begin position="2017"/>
        <end position="2053"/>
    </location>
</feature>
<feature type="compositionally biased region" description="Polar residues" evidence="2">
    <location>
        <begin position="777"/>
        <end position="787"/>
    </location>
</feature>